<feature type="transmembrane region" description="Helical" evidence="7">
    <location>
        <begin position="54"/>
        <end position="72"/>
    </location>
</feature>
<feature type="domain" description="MrpA C-terminal/MbhE" evidence="9">
    <location>
        <begin position="119"/>
        <end position="170"/>
    </location>
</feature>
<protein>
    <submittedName>
        <fullName evidence="10">DUF4040 domain-containing protein</fullName>
    </submittedName>
</protein>
<dbReference type="Gene3D" id="1.20.120.1200">
    <property type="entry name" value="NADH-ubiquinone/plastoquinone oxidoreductase chain 6, subunit NuoJ"/>
    <property type="match status" value="1"/>
</dbReference>
<dbReference type="Pfam" id="PF20501">
    <property type="entry name" value="MbhE"/>
    <property type="match status" value="1"/>
</dbReference>
<feature type="transmembrane region" description="Helical" evidence="7">
    <location>
        <begin position="6"/>
        <end position="24"/>
    </location>
</feature>
<keyword evidence="4 7" id="KW-0812">Transmembrane</keyword>
<feature type="domain" description="MrpA C-terminal/MbhD" evidence="8">
    <location>
        <begin position="13"/>
        <end position="75"/>
    </location>
</feature>
<dbReference type="Proteomes" id="UP000886129">
    <property type="component" value="Unassembled WGS sequence"/>
</dbReference>
<keyword evidence="3" id="KW-1003">Cell membrane</keyword>
<dbReference type="PANTHER" id="PTHR43373">
    <property type="entry name" value="NA(+)/H(+) ANTIPORTER SUBUNIT"/>
    <property type="match status" value="1"/>
</dbReference>
<evidence type="ECO:0000259" key="8">
    <source>
        <dbReference type="Pfam" id="PF13244"/>
    </source>
</evidence>
<evidence type="ECO:0000256" key="7">
    <source>
        <dbReference type="SAM" id="Phobius"/>
    </source>
</evidence>
<evidence type="ECO:0000259" key="9">
    <source>
        <dbReference type="Pfam" id="PF20501"/>
    </source>
</evidence>
<keyword evidence="5 7" id="KW-1133">Transmembrane helix</keyword>
<dbReference type="InterPro" id="IPR042106">
    <property type="entry name" value="Nuo/plastoQ_OxRdtase_6_NuoJ"/>
</dbReference>
<evidence type="ECO:0000256" key="1">
    <source>
        <dbReference type="ARBA" id="ARBA00004651"/>
    </source>
</evidence>
<keyword evidence="6 7" id="KW-0472">Membrane</keyword>
<evidence type="ECO:0000256" key="2">
    <source>
        <dbReference type="ARBA" id="ARBA00022448"/>
    </source>
</evidence>
<evidence type="ECO:0000256" key="4">
    <source>
        <dbReference type="ARBA" id="ARBA00022692"/>
    </source>
</evidence>
<comment type="caution">
    <text evidence="10">The sequence shown here is derived from an EMBL/GenBank/DDBJ whole genome shotgun (WGS) entry which is preliminary data.</text>
</comment>
<dbReference type="InterPro" id="IPR050616">
    <property type="entry name" value="CPA3_Na-H_Antiporter_A"/>
</dbReference>
<dbReference type="Pfam" id="PF13244">
    <property type="entry name" value="MbhD"/>
    <property type="match status" value="1"/>
</dbReference>
<organism evidence="10">
    <name type="scientific">Kosmotoga arenicorallina</name>
    <dbReference type="NCBI Taxonomy" id="688066"/>
    <lineage>
        <taxon>Bacteria</taxon>
        <taxon>Thermotogati</taxon>
        <taxon>Thermotogota</taxon>
        <taxon>Thermotogae</taxon>
        <taxon>Kosmotogales</taxon>
        <taxon>Kosmotogaceae</taxon>
        <taxon>Kosmotoga</taxon>
    </lineage>
</organism>
<gene>
    <name evidence="10" type="ORF">ENL26_00735</name>
</gene>
<dbReference type="AlphaFoldDB" id="A0A7C5DUN4"/>
<dbReference type="InterPro" id="IPR025383">
    <property type="entry name" value="MrpA_C/MbhD"/>
</dbReference>
<feature type="transmembrane region" description="Helical" evidence="7">
    <location>
        <begin position="150"/>
        <end position="168"/>
    </location>
</feature>
<evidence type="ECO:0000256" key="5">
    <source>
        <dbReference type="ARBA" id="ARBA00022989"/>
    </source>
</evidence>
<proteinExistence type="predicted"/>
<accession>A0A7C5DUN4</accession>
<dbReference type="PANTHER" id="PTHR43373:SF1">
    <property type="entry name" value="NA(+)_H(+) ANTIPORTER SUBUNIT A"/>
    <property type="match status" value="1"/>
</dbReference>
<dbReference type="GO" id="GO:0005886">
    <property type="term" value="C:plasma membrane"/>
    <property type="evidence" value="ECO:0007669"/>
    <property type="project" value="UniProtKB-SubCell"/>
</dbReference>
<dbReference type="InterPro" id="IPR046806">
    <property type="entry name" value="MrpA_C/MbhE"/>
</dbReference>
<evidence type="ECO:0000313" key="10">
    <source>
        <dbReference type="EMBL" id="HHF08285.1"/>
    </source>
</evidence>
<feature type="transmembrane region" description="Helical" evidence="7">
    <location>
        <begin position="93"/>
        <end position="110"/>
    </location>
</feature>
<sequence length="180" mass="19614">MPVEGWLYFIVSFMIFASIIALELKDLLSSVVSVGVTGLALAVAFIFLQAPDLALVQFVYEIISVIILIMLLKATGERLEKEKEGRLSLSFKLLFLVLISIMVIPLFSVLPEFGKPLLDVSKKYLANGATETGSANLVTSVILDYRAYDTLGEATVIFVSILGAVTLLSKRKKHEGDSNG</sequence>
<feature type="transmembrane region" description="Helical" evidence="7">
    <location>
        <begin position="31"/>
        <end position="48"/>
    </location>
</feature>
<comment type="subcellular location">
    <subcellularLocation>
        <location evidence="1">Cell membrane</location>
        <topology evidence="1">Multi-pass membrane protein</topology>
    </subcellularLocation>
</comment>
<keyword evidence="2" id="KW-0813">Transport</keyword>
<evidence type="ECO:0000256" key="3">
    <source>
        <dbReference type="ARBA" id="ARBA00022475"/>
    </source>
</evidence>
<reference evidence="10" key="1">
    <citation type="journal article" date="2020" name="mSystems">
        <title>Genome- and Community-Level Interaction Insights into Carbon Utilization and Element Cycling Functions of Hydrothermarchaeota in Hydrothermal Sediment.</title>
        <authorList>
            <person name="Zhou Z."/>
            <person name="Liu Y."/>
            <person name="Xu W."/>
            <person name="Pan J."/>
            <person name="Luo Z.H."/>
            <person name="Li M."/>
        </authorList>
    </citation>
    <scope>NUCLEOTIDE SEQUENCE [LARGE SCALE GENOMIC DNA]</scope>
    <source>
        <strain evidence="10">HyVt-80</strain>
    </source>
</reference>
<dbReference type="EMBL" id="DRTH01000040">
    <property type="protein sequence ID" value="HHF08285.1"/>
    <property type="molecule type" value="Genomic_DNA"/>
</dbReference>
<name>A0A7C5DUN4_9BACT</name>
<evidence type="ECO:0000256" key="6">
    <source>
        <dbReference type="ARBA" id="ARBA00023136"/>
    </source>
</evidence>